<proteinExistence type="predicted"/>
<name>A0A317SX96_9PEZI</name>
<dbReference type="AlphaFoldDB" id="A0A317SX96"/>
<gene>
    <name evidence="1" type="ORF">C7212DRAFT_342449</name>
</gene>
<organism evidence="1 2">
    <name type="scientific">Tuber magnatum</name>
    <name type="common">white Piedmont truffle</name>
    <dbReference type="NCBI Taxonomy" id="42249"/>
    <lineage>
        <taxon>Eukaryota</taxon>
        <taxon>Fungi</taxon>
        <taxon>Dikarya</taxon>
        <taxon>Ascomycota</taxon>
        <taxon>Pezizomycotina</taxon>
        <taxon>Pezizomycetes</taxon>
        <taxon>Pezizales</taxon>
        <taxon>Tuberaceae</taxon>
        <taxon>Tuber</taxon>
    </lineage>
</organism>
<dbReference type="EMBL" id="PYWC01000018">
    <property type="protein sequence ID" value="PWW78026.1"/>
    <property type="molecule type" value="Genomic_DNA"/>
</dbReference>
<protein>
    <submittedName>
        <fullName evidence="1">Uncharacterized protein</fullName>
    </submittedName>
</protein>
<evidence type="ECO:0000313" key="1">
    <source>
        <dbReference type="EMBL" id="PWW78026.1"/>
    </source>
</evidence>
<evidence type="ECO:0000313" key="2">
    <source>
        <dbReference type="Proteomes" id="UP000246991"/>
    </source>
</evidence>
<dbReference type="Proteomes" id="UP000246991">
    <property type="component" value="Unassembled WGS sequence"/>
</dbReference>
<accession>A0A317SX96</accession>
<reference evidence="1 2" key="1">
    <citation type="submission" date="2018-03" db="EMBL/GenBank/DDBJ databases">
        <title>Genomes of Pezizomycetes fungi and the evolution of truffles.</title>
        <authorList>
            <person name="Murat C."/>
            <person name="Payen T."/>
            <person name="Noel B."/>
            <person name="Kuo A."/>
            <person name="Martin F.M."/>
        </authorList>
    </citation>
    <scope>NUCLEOTIDE SEQUENCE [LARGE SCALE GENOMIC DNA]</scope>
    <source>
        <strain evidence="1">091103-1</strain>
    </source>
</reference>
<sequence>MGSAIYNRKDVPGVRLKLSYYHQRARSNKTWLRAGYFEDHLRVAVFPRCGYPPRRQDFSGRSSARNLCRYRYDTGRQGGLPYKGRDASVYSRVRKVFAPLHSNGYHLRPHPTTFSNKSKTAEISEIY</sequence>
<keyword evidence="2" id="KW-1185">Reference proteome</keyword>
<comment type="caution">
    <text evidence="1">The sequence shown here is derived from an EMBL/GenBank/DDBJ whole genome shotgun (WGS) entry which is preliminary data.</text>
</comment>